<dbReference type="InterPro" id="IPR011990">
    <property type="entry name" value="TPR-like_helical_dom_sf"/>
</dbReference>
<gene>
    <name evidence="2" type="ORF">IRL76_09995</name>
</gene>
<dbReference type="RefSeq" id="WP_200981203.1">
    <property type="nucleotide sequence ID" value="NZ_CP064654.1"/>
</dbReference>
<dbReference type="SUPFAM" id="SSF48452">
    <property type="entry name" value="TPR-like"/>
    <property type="match status" value="1"/>
</dbReference>
<reference evidence="2 3" key="1">
    <citation type="submission" date="2020-11" db="EMBL/GenBank/DDBJ databases">
        <title>The genome sequence of Erythrobacter sp. 6D36.</title>
        <authorList>
            <person name="Liu Y."/>
        </authorList>
    </citation>
    <scope>NUCLEOTIDE SEQUENCE [LARGE SCALE GENOMIC DNA]</scope>
    <source>
        <strain evidence="2 3">6D36</strain>
    </source>
</reference>
<dbReference type="AlphaFoldDB" id="A0A7S8F2Z2"/>
<organism evidence="2 3">
    <name type="scientific">Qipengyuania soli</name>
    <dbReference type="NCBI Taxonomy" id="2782568"/>
    <lineage>
        <taxon>Bacteria</taxon>
        <taxon>Pseudomonadati</taxon>
        <taxon>Pseudomonadota</taxon>
        <taxon>Alphaproteobacteria</taxon>
        <taxon>Sphingomonadales</taxon>
        <taxon>Erythrobacteraceae</taxon>
        <taxon>Qipengyuania</taxon>
    </lineage>
</organism>
<dbReference type="Proteomes" id="UP000594459">
    <property type="component" value="Chromosome"/>
</dbReference>
<sequence length="674" mass="75962">MRRVLPEFEVQEKQARSFAGLDTCQAPAIAEYDLRVASECSRGLLPTPEIFISYARGDAPIARQFADALVAEGLDVWWDDALQAGEVFDERIEAALRAAKAVVVLWSPLSVSSRWVRAEATLADRKSTLVPVLIEACERPIIFELVQTADLIGWRGTRHDARWQGLVRQVRDFIGTDRHAPSSSPKLADPQLDRQSIVVLPFNNVSRDEEQEYFADGIAEDIINDLGKVSALSVIARSTAFTFKGQTVDVAQVARQLNVTHVLEGSVRKAGNRVRVNVQLIDGASGAQVWSERYDRDLDDIFELQDELSQAIVSALKVQFQPGERDAISERATQNVELYDLYMRARAAANAAISGAQYVAALELYREVLAKDPAFYPALGGLTLMLQQQSVFAFTPEVRSDFQIEQLVAMAEHLPQDSSEAHLIRAVHYRWERKWDLALLSFDKALETAPVYASEIASLKGTCLFCVGRVSEAIEVAESARRADPMAGYNSLLLQMLYLASGRRNEGDAEYERSKTFPVNRAVCEHARLFRIWNDGDMREIKEQAQRHLRYAMVEVPYRAELYQVIDDREKTIALLLKALADPASRSSTISFILSYHCGDFDAQDLALDALERGLSTDAAMDYAVWWPSHREVRKTTRFKELVRKFGYYDYWRRTGEWGDFARPVGDDDFEIIA</sequence>
<accession>A0A7S8F2Z2</accession>
<dbReference type="KEGG" id="qso:IRL76_09995"/>
<name>A0A7S8F2Z2_9SPHN</name>
<protein>
    <submittedName>
        <fullName evidence="2">TIR domain-containing protein</fullName>
    </submittedName>
</protein>
<evidence type="ECO:0000259" key="1">
    <source>
        <dbReference type="SMART" id="SM00255"/>
    </source>
</evidence>
<dbReference type="Gene3D" id="3.40.50.10070">
    <property type="entry name" value="TolB, N-terminal domain"/>
    <property type="match status" value="1"/>
</dbReference>
<dbReference type="GO" id="GO:0007165">
    <property type="term" value="P:signal transduction"/>
    <property type="evidence" value="ECO:0007669"/>
    <property type="project" value="InterPro"/>
</dbReference>
<dbReference type="Pfam" id="PF13676">
    <property type="entry name" value="TIR_2"/>
    <property type="match status" value="1"/>
</dbReference>
<evidence type="ECO:0000313" key="3">
    <source>
        <dbReference type="Proteomes" id="UP000594459"/>
    </source>
</evidence>
<dbReference type="Gene3D" id="1.25.40.10">
    <property type="entry name" value="Tetratricopeptide repeat domain"/>
    <property type="match status" value="1"/>
</dbReference>
<dbReference type="InterPro" id="IPR000157">
    <property type="entry name" value="TIR_dom"/>
</dbReference>
<evidence type="ECO:0000313" key="2">
    <source>
        <dbReference type="EMBL" id="QPC98196.1"/>
    </source>
</evidence>
<feature type="domain" description="TIR" evidence="1">
    <location>
        <begin position="47"/>
        <end position="173"/>
    </location>
</feature>
<proteinExistence type="predicted"/>
<dbReference type="InterPro" id="IPR035897">
    <property type="entry name" value="Toll_tir_struct_dom_sf"/>
</dbReference>
<keyword evidence="3" id="KW-1185">Reference proteome</keyword>
<dbReference type="SUPFAM" id="SSF52200">
    <property type="entry name" value="Toll/Interleukin receptor TIR domain"/>
    <property type="match status" value="1"/>
</dbReference>
<dbReference type="Gene3D" id="3.40.50.10140">
    <property type="entry name" value="Toll/interleukin-1 receptor homology (TIR) domain"/>
    <property type="match status" value="1"/>
</dbReference>
<dbReference type="EMBL" id="CP064654">
    <property type="protein sequence ID" value="QPC98196.1"/>
    <property type="molecule type" value="Genomic_DNA"/>
</dbReference>
<dbReference type="SMART" id="SM00255">
    <property type="entry name" value="TIR"/>
    <property type="match status" value="1"/>
</dbReference>